<name>A0A0C9RY17_9CONI</name>
<dbReference type="PANTHER" id="PTHR11064:SF189">
    <property type="entry name" value="NUCLEAR TRANSCRIPTION FACTOR Y SUBUNIT B-2"/>
    <property type="match status" value="1"/>
</dbReference>
<keyword evidence="2" id="KW-0805">Transcription regulation</keyword>
<dbReference type="InterPro" id="IPR027113">
    <property type="entry name" value="Transc_fact_NFYB/HAP3"/>
</dbReference>
<dbReference type="InterPro" id="IPR003956">
    <property type="entry name" value="Transcrpt_fac_NFYB/HAP3_CS"/>
</dbReference>
<dbReference type="PROSITE" id="PS00685">
    <property type="entry name" value="NFYB_HAP3"/>
    <property type="match status" value="1"/>
</dbReference>
<dbReference type="GO" id="GO:0046982">
    <property type="term" value="F:protein heterodimerization activity"/>
    <property type="evidence" value="ECO:0007669"/>
    <property type="project" value="InterPro"/>
</dbReference>
<reference evidence="7" key="1">
    <citation type="submission" date="2015-02" db="EMBL/GenBank/DDBJ databases">
        <title>A transcriptome of Wollemia nobilis - a relic of Gondwana.</title>
        <authorList>
            <person name="Chia J.Y."/>
            <person name="Leong Y.S."/>
            <person name="Abdul Karim S."/>
            <person name="Wan Azmi N."/>
            <person name="Hercus R."/>
            <person name="Croft L."/>
        </authorList>
    </citation>
    <scope>NUCLEOTIDE SEQUENCE</scope>
    <source>
        <strain evidence="7">MaeBrown</strain>
        <tissue evidence="7">Leaf</tissue>
    </source>
</reference>
<sequence length="248" mass="26867">MADNYGSPDSSPRSDNESGGGGGHMGNHGEYSIKEQDRFLPIANVGRIMKKALPANGKVSKDAKETVQECVSEFISFITGEASDKCQREKRKTINGDDLLWAMSTLGFEEYVEPLKIYLHKYREMEGEKVSMAKQGDTHQGKEGGANPNGPSAMDSPHNPNSRSANPNANYNPGFNRSYSAHMQQQQQQGLAYGQPPGGFVYGHHPPHMMGAYNMTAPNIGGGGSGSNNSSAGGQQQQQQQHGHRGQW</sequence>
<evidence type="ECO:0000259" key="6">
    <source>
        <dbReference type="Pfam" id="PF00808"/>
    </source>
</evidence>
<dbReference type="GO" id="GO:0016602">
    <property type="term" value="C:CCAAT-binding factor complex"/>
    <property type="evidence" value="ECO:0007669"/>
    <property type="project" value="InterPro"/>
</dbReference>
<keyword evidence="4" id="KW-0804">Transcription</keyword>
<dbReference type="CDD" id="cd22907">
    <property type="entry name" value="HFD_NFYB"/>
    <property type="match status" value="1"/>
</dbReference>
<feature type="region of interest" description="Disordered" evidence="5">
    <location>
        <begin position="1"/>
        <end position="31"/>
    </location>
</feature>
<dbReference type="InterPro" id="IPR003958">
    <property type="entry name" value="CBFA_NFYB_domain"/>
</dbReference>
<comment type="similarity">
    <text evidence="1">Belongs to the NFYB/HAP3 subunit family.</text>
</comment>
<dbReference type="InterPro" id="IPR009072">
    <property type="entry name" value="Histone-fold"/>
</dbReference>
<dbReference type="EMBL" id="GCHU01004501">
    <property type="protein sequence ID" value="JAG88964.1"/>
    <property type="molecule type" value="Transcribed_RNA"/>
</dbReference>
<evidence type="ECO:0000256" key="4">
    <source>
        <dbReference type="ARBA" id="ARBA00023163"/>
    </source>
</evidence>
<evidence type="ECO:0000256" key="5">
    <source>
        <dbReference type="SAM" id="MobiDB-lite"/>
    </source>
</evidence>
<dbReference type="SUPFAM" id="SSF47113">
    <property type="entry name" value="Histone-fold"/>
    <property type="match status" value="1"/>
</dbReference>
<evidence type="ECO:0000256" key="3">
    <source>
        <dbReference type="ARBA" id="ARBA00023125"/>
    </source>
</evidence>
<organism evidence="7">
    <name type="scientific">Wollemia nobilis</name>
    <dbReference type="NCBI Taxonomy" id="56998"/>
    <lineage>
        <taxon>Eukaryota</taxon>
        <taxon>Viridiplantae</taxon>
        <taxon>Streptophyta</taxon>
        <taxon>Embryophyta</taxon>
        <taxon>Tracheophyta</taxon>
        <taxon>Spermatophyta</taxon>
        <taxon>Pinopsida</taxon>
        <taxon>Pinidae</taxon>
        <taxon>Conifers II</taxon>
        <taxon>Araucariales</taxon>
        <taxon>Araucariaceae</taxon>
        <taxon>Wollemia</taxon>
    </lineage>
</organism>
<dbReference type="PRINTS" id="PR00615">
    <property type="entry name" value="CCAATSUBUNTA"/>
</dbReference>
<dbReference type="PANTHER" id="PTHR11064">
    <property type="entry name" value="CCAAT-BINDING TRANSCRIPTION FACTOR-RELATED"/>
    <property type="match status" value="1"/>
</dbReference>
<protein>
    <submittedName>
        <fullName evidence="7">TSA: Wollemia nobilis Ref_Wollemi_Transcript_4535_1515 transcribed RNA sequence</fullName>
    </submittedName>
</protein>
<evidence type="ECO:0000313" key="7">
    <source>
        <dbReference type="EMBL" id="JAG88964.1"/>
    </source>
</evidence>
<dbReference type="Pfam" id="PF00808">
    <property type="entry name" value="CBFD_NFYB_HMF"/>
    <property type="match status" value="1"/>
</dbReference>
<dbReference type="GO" id="GO:0001228">
    <property type="term" value="F:DNA-binding transcription activator activity, RNA polymerase II-specific"/>
    <property type="evidence" value="ECO:0007669"/>
    <property type="project" value="InterPro"/>
</dbReference>
<dbReference type="AlphaFoldDB" id="A0A0C9RY17"/>
<feature type="compositionally biased region" description="Low complexity" evidence="5">
    <location>
        <begin position="227"/>
        <end position="241"/>
    </location>
</feature>
<feature type="compositionally biased region" description="Basic and acidic residues" evidence="5">
    <location>
        <begin position="130"/>
        <end position="142"/>
    </location>
</feature>
<feature type="compositionally biased region" description="Low complexity" evidence="5">
    <location>
        <begin position="156"/>
        <end position="173"/>
    </location>
</feature>
<dbReference type="GO" id="GO:0000978">
    <property type="term" value="F:RNA polymerase II cis-regulatory region sequence-specific DNA binding"/>
    <property type="evidence" value="ECO:0007669"/>
    <property type="project" value="TreeGrafter"/>
</dbReference>
<feature type="domain" description="Transcription factor CBF/NF-Y/archaeal histone" evidence="6">
    <location>
        <begin position="39"/>
        <end position="103"/>
    </location>
</feature>
<evidence type="ECO:0000256" key="2">
    <source>
        <dbReference type="ARBA" id="ARBA00023015"/>
    </source>
</evidence>
<feature type="region of interest" description="Disordered" evidence="5">
    <location>
        <begin position="130"/>
        <end position="248"/>
    </location>
</feature>
<dbReference type="FunFam" id="1.10.20.10:FF:000035">
    <property type="entry name" value="Nuclear transcription factor Y subunit B-3"/>
    <property type="match status" value="1"/>
</dbReference>
<proteinExistence type="inferred from homology"/>
<evidence type="ECO:0000256" key="1">
    <source>
        <dbReference type="ARBA" id="ARBA00009053"/>
    </source>
</evidence>
<accession>A0A0C9RY17</accession>
<keyword evidence="3" id="KW-0238">DNA-binding</keyword>
<dbReference type="Gene3D" id="1.10.20.10">
    <property type="entry name" value="Histone, subunit A"/>
    <property type="match status" value="1"/>
</dbReference>